<dbReference type="Pfam" id="PF00350">
    <property type="entry name" value="Dynamin_N"/>
    <property type="match status" value="1"/>
</dbReference>
<evidence type="ECO:0000259" key="1">
    <source>
        <dbReference type="Pfam" id="PF00350"/>
    </source>
</evidence>
<evidence type="ECO:0000313" key="2">
    <source>
        <dbReference type="EMBL" id="AYV79116.1"/>
    </source>
</evidence>
<dbReference type="InterPro" id="IPR045063">
    <property type="entry name" value="Dynamin_N"/>
</dbReference>
<organism evidence="2">
    <name type="scientific">Faunusvirus sp</name>
    <dbReference type="NCBI Taxonomy" id="2487766"/>
    <lineage>
        <taxon>Viruses</taxon>
        <taxon>Varidnaviria</taxon>
        <taxon>Bamfordvirae</taxon>
        <taxon>Nucleocytoviricota</taxon>
        <taxon>Megaviricetes</taxon>
        <taxon>Imitervirales</taxon>
        <taxon>Mimiviridae</taxon>
    </lineage>
</organism>
<dbReference type="EMBL" id="MK072133">
    <property type="protein sequence ID" value="AYV79116.1"/>
    <property type="molecule type" value="Genomic_DNA"/>
</dbReference>
<proteinExistence type="predicted"/>
<dbReference type="CDD" id="cd00882">
    <property type="entry name" value="Ras_like_GTPase"/>
    <property type="match status" value="1"/>
</dbReference>
<accession>A0A3G4ZW56</accession>
<name>A0A3G4ZW56_9VIRU</name>
<dbReference type="Gene3D" id="3.40.50.300">
    <property type="entry name" value="P-loop containing nucleotide triphosphate hydrolases"/>
    <property type="match status" value="1"/>
</dbReference>
<gene>
    <name evidence="2" type="ORF">Faunusvirus2_63</name>
</gene>
<protein>
    <submittedName>
        <fullName evidence="2">Dynamin family GTPase</fullName>
    </submittedName>
</protein>
<feature type="domain" description="Dynamin N-terminal" evidence="1">
    <location>
        <begin position="15"/>
        <end position="171"/>
    </location>
</feature>
<dbReference type="SUPFAM" id="SSF52540">
    <property type="entry name" value="P-loop containing nucleoside triphosphate hydrolases"/>
    <property type="match status" value="1"/>
</dbReference>
<reference evidence="2" key="1">
    <citation type="submission" date="2018-10" db="EMBL/GenBank/DDBJ databases">
        <title>Hidden diversity of soil giant viruses.</title>
        <authorList>
            <person name="Schulz F."/>
            <person name="Alteio L."/>
            <person name="Goudeau D."/>
            <person name="Ryan E.M."/>
            <person name="Malmstrom R.R."/>
            <person name="Blanchard J."/>
            <person name="Woyke T."/>
        </authorList>
    </citation>
    <scope>NUCLEOTIDE SEQUENCE</scope>
    <source>
        <strain evidence="2">FNV1</strain>
    </source>
</reference>
<dbReference type="InterPro" id="IPR027417">
    <property type="entry name" value="P-loop_NTPase"/>
</dbReference>
<sequence>MTHTTQHDDDLSISIAIMGAVSVGKSTLLNGLFVEQYSDMKMQRTTMSPQVYYETDDKSKLLSADDIRNTNSQINEKILHDEKQLTLNDCNETVHYVDKIYDFNIALKPECKLHIYDIPGLNDAKNDVYFEYVTQNFYKFDIVLFIVDINSSFNTSDEKRILNTITDNIKIALDSNKKVHMITILNKCDNLELDSDGKLKLDSELDEMFNQVKQTINEVGNKKNILQYINNYIFLSGEDVYIYRNCVRYPNKQLDIKHVNKIGKNMVGGLNWNKLSEKDRNTKFADILKDMDRNLMFTLCGFNELRDMLSGILVDNELDFLLNKVQNILTTIDKHDVTNTLEYETMMYHKLCTLATNIQKIYNFSCMSHINTHIMNKIEEFIKVNNIETVTNQVQFDALDNIKLQVITFCNSFAKWFTREQLQSIKSYIMTISDTANKFLLTTIRTIVNDPIKLLSGYKQLKNNKYTKLPELIVELTATNMGIGKVKEVDERTAVIENIYYSDVMITYFTQINKLYGISADKLIAMIFNWLLDKLDAYSAGSTTIQLYISHLKLYLMKLDTRAINNTNIRKQYDVLTIYADMKSKSNGELTREQLAEHVNMNMLDYLKELVTDSERVQV</sequence>